<feature type="transmembrane region" description="Helical" evidence="8">
    <location>
        <begin position="147"/>
        <end position="170"/>
    </location>
</feature>
<dbReference type="GO" id="GO:1904659">
    <property type="term" value="P:D-glucose transmembrane transport"/>
    <property type="evidence" value="ECO:0007669"/>
    <property type="project" value="InterPro"/>
</dbReference>
<name>A0A4U1G204_9SPHI</name>
<keyword evidence="6 8" id="KW-1133">Transmembrane helix</keyword>
<accession>A0A4U1G204</accession>
<feature type="transmembrane region" description="Helical" evidence="8">
    <location>
        <begin position="53"/>
        <end position="71"/>
    </location>
</feature>
<dbReference type="GO" id="GO:0005886">
    <property type="term" value="C:plasma membrane"/>
    <property type="evidence" value="ECO:0007669"/>
    <property type="project" value="UniProtKB-SubCell"/>
</dbReference>
<dbReference type="AlphaFoldDB" id="A0A4U1G204"/>
<dbReference type="InterPro" id="IPR005964">
    <property type="entry name" value="Glc/Gal_transptr_bac"/>
</dbReference>
<feature type="transmembrane region" description="Helical" evidence="8">
    <location>
        <begin position="375"/>
        <end position="396"/>
    </location>
</feature>
<evidence type="ECO:0000256" key="1">
    <source>
        <dbReference type="ARBA" id="ARBA00003321"/>
    </source>
</evidence>
<comment type="caution">
    <text evidence="9">The sequence shown here is derived from an EMBL/GenBank/DDBJ whole genome shotgun (WGS) entry which is preliminary data.</text>
</comment>
<dbReference type="RefSeq" id="WP_136881917.1">
    <property type="nucleotide sequence ID" value="NZ_SWDX01000012.1"/>
</dbReference>
<dbReference type="CDD" id="cd17394">
    <property type="entry name" value="MFS_FucP_like"/>
    <property type="match status" value="1"/>
</dbReference>
<dbReference type="Proteomes" id="UP000309594">
    <property type="component" value="Unassembled WGS sequence"/>
</dbReference>
<feature type="transmembrane region" description="Helical" evidence="8">
    <location>
        <begin position="200"/>
        <end position="220"/>
    </location>
</feature>
<dbReference type="GO" id="GO:0005354">
    <property type="term" value="F:galactose transmembrane transporter activity"/>
    <property type="evidence" value="ECO:0007669"/>
    <property type="project" value="InterPro"/>
</dbReference>
<sequence>MDALVNMAKPATNGTYVKQVMTIGFFFFIFGFVTWVNGTLIPYLRIACELQEWQAYLVTFAFYISYTFMALPSSRILQLTGIIKGMQVGLLIMAAGCLLFVPAAMMRYYPLFLLGLFVVGAGTTLLQTAVNPYITKLGDPARAAQRISIMGICNKFAGILAPMILGAIILKNSDGLLAELESLAPIAKTARLDELARDVIMPYIVLTIILCIIAFGIKYAHLPEITPSEEEQALNEKQELANTGKSHNTAFALGFTAIFVTVAVEVIAGDTISNYGIYHGVRLDVAKSLTSYTLASMLTGYILGALFIPKLITQEKAFLYSSLLGILLTLLAVFVPGQTSIVFIALLGFANAMLWPAIWPLALHGLSGALLNRGSAILIMGIAGGAILPLVYSWLSHISNNQLAYLLLVPCYLFNVYYQISRTKKQTYHA</sequence>
<evidence type="ECO:0000256" key="6">
    <source>
        <dbReference type="ARBA" id="ARBA00022989"/>
    </source>
</evidence>
<evidence type="ECO:0000256" key="5">
    <source>
        <dbReference type="ARBA" id="ARBA00022692"/>
    </source>
</evidence>
<feature type="transmembrane region" description="Helical" evidence="8">
    <location>
        <begin position="20"/>
        <end position="41"/>
    </location>
</feature>
<keyword evidence="7 8" id="KW-0472">Membrane</keyword>
<protein>
    <submittedName>
        <fullName evidence="9">Sugar MFS transporter</fullName>
    </submittedName>
</protein>
<keyword evidence="4" id="KW-1003">Cell membrane</keyword>
<comment type="subcellular location">
    <subcellularLocation>
        <location evidence="2">Cell inner membrane</location>
        <topology evidence="2">Multi-pass membrane protein</topology>
    </subcellularLocation>
</comment>
<evidence type="ECO:0000256" key="3">
    <source>
        <dbReference type="ARBA" id="ARBA00009120"/>
    </source>
</evidence>
<feature type="transmembrane region" description="Helical" evidence="8">
    <location>
        <begin position="317"/>
        <end position="335"/>
    </location>
</feature>
<dbReference type="NCBIfam" id="TIGR01272">
    <property type="entry name" value="gluP"/>
    <property type="match status" value="1"/>
</dbReference>
<dbReference type="SUPFAM" id="SSF103473">
    <property type="entry name" value="MFS general substrate transporter"/>
    <property type="match status" value="1"/>
</dbReference>
<feature type="transmembrane region" description="Helical" evidence="8">
    <location>
        <begin position="341"/>
        <end position="363"/>
    </location>
</feature>
<evidence type="ECO:0000313" key="9">
    <source>
        <dbReference type="EMBL" id="TKC56540.1"/>
    </source>
</evidence>
<feature type="transmembrane region" description="Helical" evidence="8">
    <location>
        <begin position="402"/>
        <end position="420"/>
    </location>
</feature>
<dbReference type="Pfam" id="PF07690">
    <property type="entry name" value="MFS_1"/>
    <property type="match status" value="1"/>
</dbReference>
<reference evidence="9 10" key="1">
    <citation type="submission" date="2019-04" db="EMBL/GenBank/DDBJ databases">
        <title>Pedobacter sp. RP-1-16 sp. nov., isolated from Arctic soil.</title>
        <authorList>
            <person name="Dahal R.H."/>
            <person name="Kim D.-U."/>
        </authorList>
    </citation>
    <scope>NUCLEOTIDE SEQUENCE [LARGE SCALE GENOMIC DNA]</scope>
    <source>
        <strain evidence="9 10">RP-1-16</strain>
    </source>
</reference>
<gene>
    <name evidence="9" type="ORF">FBD94_22760</name>
</gene>
<dbReference type="InterPro" id="IPR050375">
    <property type="entry name" value="MFS_TsgA-like"/>
</dbReference>
<feature type="transmembrane region" description="Helical" evidence="8">
    <location>
        <begin position="108"/>
        <end position="126"/>
    </location>
</feature>
<keyword evidence="5 8" id="KW-0812">Transmembrane</keyword>
<dbReference type="GO" id="GO:0055056">
    <property type="term" value="F:D-glucose transmembrane transporter activity"/>
    <property type="evidence" value="ECO:0007669"/>
    <property type="project" value="InterPro"/>
</dbReference>
<evidence type="ECO:0000256" key="8">
    <source>
        <dbReference type="SAM" id="Phobius"/>
    </source>
</evidence>
<dbReference type="InterPro" id="IPR036259">
    <property type="entry name" value="MFS_trans_sf"/>
</dbReference>
<organism evidence="9 10">
    <name type="scientific">Pedobacter hiemivivus</name>
    <dbReference type="NCBI Taxonomy" id="2530454"/>
    <lineage>
        <taxon>Bacteria</taxon>
        <taxon>Pseudomonadati</taxon>
        <taxon>Bacteroidota</taxon>
        <taxon>Sphingobacteriia</taxon>
        <taxon>Sphingobacteriales</taxon>
        <taxon>Sphingobacteriaceae</taxon>
        <taxon>Pedobacter</taxon>
    </lineage>
</organism>
<dbReference type="InterPro" id="IPR011701">
    <property type="entry name" value="MFS"/>
</dbReference>
<evidence type="ECO:0000313" key="10">
    <source>
        <dbReference type="Proteomes" id="UP000309594"/>
    </source>
</evidence>
<dbReference type="Gene3D" id="1.20.1250.20">
    <property type="entry name" value="MFS general substrate transporter like domains"/>
    <property type="match status" value="2"/>
</dbReference>
<dbReference type="EMBL" id="SWDX01000012">
    <property type="protein sequence ID" value="TKC56540.1"/>
    <property type="molecule type" value="Genomic_DNA"/>
</dbReference>
<comment type="similarity">
    <text evidence="3">Belongs to the major facilitator superfamily. FHS transporter (TC 2.A.1.7) family.</text>
</comment>
<comment type="function">
    <text evidence="1">Intake of glucose and galactose.</text>
</comment>
<feature type="transmembrane region" description="Helical" evidence="8">
    <location>
        <begin position="250"/>
        <end position="269"/>
    </location>
</feature>
<proteinExistence type="inferred from homology"/>
<feature type="transmembrane region" description="Helical" evidence="8">
    <location>
        <begin position="83"/>
        <end position="102"/>
    </location>
</feature>
<evidence type="ECO:0000256" key="2">
    <source>
        <dbReference type="ARBA" id="ARBA00004429"/>
    </source>
</evidence>
<evidence type="ECO:0000256" key="4">
    <source>
        <dbReference type="ARBA" id="ARBA00022475"/>
    </source>
</evidence>
<feature type="transmembrane region" description="Helical" evidence="8">
    <location>
        <begin position="289"/>
        <end position="308"/>
    </location>
</feature>
<evidence type="ECO:0000256" key="7">
    <source>
        <dbReference type="ARBA" id="ARBA00023136"/>
    </source>
</evidence>
<dbReference type="PANTHER" id="PTHR43702:SF12">
    <property type="entry name" value="N-ACETYL GLUCOSAMINE TRANSPORTER NAGP"/>
    <property type="match status" value="1"/>
</dbReference>
<dbReference type="PANTHER" id="PTHR43702">
    <property type="entry name" value="L-FUCOSE-PROTON SYMPORTER"/>
    <property type="match status" value="1"/>
</dbReference>